<protein>
    <submittedName>
        <fullName evidence="2">Uncharacterized protein</fullName>
    </submittedName>
</protein>
<reference evidence="2 3" key="1">
    <citation type="journal article" date="2014" name="Agronomy (Basel)">
        <title>A Draft Genome Sequence for Ensete ventricosum, the Drought-Tolerant Tree Against Hunger.</title>
        <authorList>
            <person name="Harrison J."/>
            <person name="Moore K.A."/>
            <person name="Paszkiewicz K."/>
            <person name="Jones T."/>
            <person name="Grant M."/>
            <person name="Ambacheew D."/>
            <person name="Muzemil S."/>
            <person name="Studholme D.J."/>
        </authorList>
    </citation>
    <scope>NUCLEOTIDE SEQUENCE [LARGE SCALE GENOMIC DNA]</scope>
</reference>
<dbReference type="Proteomes" id="UP000287651">
    <property type="component" value="Unassembled WGS sequence"/>
</dbReference>
<gene>
    <name evidence="2" type="ORF">B296_00045699</name>
</gene>
<organism evidence="2 3">
    <name type="scientific">Ensete ventricosum</name>
    <name type="common">Abyssinian banana</name>
    <name type="synonym">Musa ensete</name>
    <dbReference type="NCBI Taxonomy" id="4639"/>
    <lineage>
        <taxon>Eukaryota</taxon>
        <taxon>Viridiplantae</taxon>
        <taxon>Streptophyta</taxon>
        <taxon>Embryophyta</taxon>
        <taxon>Tracheophyta</taxon>
        <taxon>Spermatophyta</taxon>
        <taxon>Magnoliopsida</taxon>
        <taxon>Liliopsida</taxon>
        <taxon>Zingiberales</taxon>
        <taxon>Musaceae</taxon>
        <taxon>Ensete</taxon>
    </lineage>
</organism>
<dbReference type="AlphaFoldDB" id="A0A426Y329"/>
<feature type="non-terminal residue" evidence="2">
    <location>
        <position position="117"/>
    </location>
</feature>
<evidence type="ECO:0000313" key="2">
    <source>
        <dbReference type="EMBL" id="RRT46169.1"/>
    </source>
</evidence>
<accession>A0A426Y329</accession>
<evidence type="ECO:0000313" key="3">
    <source>
        <dbReference type="Proteomes" id="UP000287651"/>
    </source>
</evidence>
<comment type="caution">
    <text evidence="2">The sequence shown here is derived from an EMBL/GenBank/DDBJ whole genome shotgun (WGS) entry which is preliminary data.</text>
</comment>
<feature type="region of interest" description="Disordered" evidence="1">
    <location>
        <begin position="1"/>
        <end position="51"/>
    </location>
</feature>
<evidence type="ECO:0000256" key="1">
    <source>
        <dbReference type="SAM" id="MobiDB-lite"/>
    </source>
</evidence>
<sequence>MMQFEQTINCSPHETITMESQTQRHTEPNKRKRLRFDGEGRKKRHAVANTPDTRVQTATLHDGSIALLSPVSQPSCFADEYVSEEEDDATEREREKGPPAMGDRWWGRDEGWRQAMV</sequence>
<feature type="compositionally biased region" description="Basic and acidic residues" evidence="1">
    <location>
        <begin position="22"/>
        <end position="40"/>
    </location>
</feature>
<feature type="compositionally biased region" description="Basic and acidic residues" evidence="1">
    <location>
        <begin position="105"/>
        <end position="117"/>
    </location>
</feature>
<feature type="region of interest" description="Disordered" evidence="1">
    <location>
        <begin position="81"/>
        <end position="117"/>
    </location>
</feature>
<name>A0A426Y329_ENSVE</name>
<feature type="compositionally biased region" description="Acidic residues" evidence="1">
    <location>
        <begin position="81"/>
        <end position="90"/>
    </location>
</feature>
<proteinExistence type="predicted"/>
<feature type="compositionally biased region" description="Polar residues" evidence="1">
    <location>
        <begin position="1"/>
        <end position="21"/>
    </location>
</feature>
<dbReference type="EMBL" id="AMZH03015371">
    <property type="protein sequence ID" value="RRT46169.1"/>
    <property type="molecule type" value="Genomic_DNA"/>
</dbReference>